<feature type="domain" description="Hydantoinase/oxoprolinase N-terminal" evidence="2">
    <location>
        <begin position="18"/>
        <end position="191"/>
    </location>
</feature>
<comment type="caution">
    <text evidence="3">The sequence shown here is derived from an EMBL/GenBank/DDBJ whole genome shotgun (WGS) entry which is preliminary data.</text>
</comment>
<dbReference type="AlphaFoldDB" id="A0A4R3LPS8"/>
<keyword evidence="4" id="KW-1185">Reference proteome</keyword>
<accession>A0A4R3LPS8</accession>
<gene>
    <name evidence="3" type="ORF">EDC64_11759</name>
</gene>
<dbReference type="Pfam" id="PF01968">
    <property type="entry name" value="Hydantoinase_A"/>
    <property type="match status" value="1"/>
</dbReference>
<evidence type="ECO:0000313" key="3">
    <source>
        <dbReference type="EMBL" id="TCT01706.1"/>
    </source>
</evidence>
<reference evidence="3 4" key="1">
    <citation type="submission" date="2019-03" db="EMBL/GenBank/DDBJ databases">
        <title>Genomic Encyclopedia of Type Strains, Phase IV (KMG-IV): sequencing the most valuable type-strain genomes for metagenomic binning, comparative biology and taxonomic classification.</title>
        <authorList>
            <person name="Goeker M."/>
        </authorList>
    </citation>
    <scope>NUCLEOTIDE SEQUENCE [LARGE SCALE GENOMIC DNA]</scope>
    <source>
        <strain evidence="3 4">DSM 9035</strain>
    </source>
</reference>
<dbReference type="InterPro" id="IPR002821">
    <property type="entry name" value="Hydantoinase_A"/>
</dbReference>
<sequence>MDGQGQQTRGAGQGRIGIGIDVGGTFTDAIVIDMDSGACLDAFKVPSSPEDPAIAVLRAVERIAERHALAGVTVCHGTTVGTNALIERKGAKTALVTTRGFRDVLELRRQARPELYTFDVRISAPLIAAADRFEVTERMAPDGTVVTPLEDVAPLARRLAAAGYEAVAVCFLNSYAAPAHEQDAAHILRAHLPDAFLSVSSDVAPEIREFERTSTAAVNAYIGPPVRDYVERLAAGLAARGAAGLRIVKSSGGLTAPANAARYPAHLVESGPAAGLMASARFGAAIGQPNVIAFDMGGTTAKAGVVIGGEPRLVSEFYADCLVEGRQVGGFPILSPVIDVVEIGAGGGSIAWIDPAGVIKVGPRSAGATPGPACYGLGGTLPTVTDAHAVIGTLRAAPLARAGITLRPDLARAAIESHIAGPLGWDVARAAHAILRIATANMADMVRLATVRRGLDPRDFVMVPSGGAGPLHAVAIAREVGMDRIVVPALPGMFSALGALLAPVRHDAGRSVLRPLAEMDRAALDAVFAPLAEKIDDLLSAESLDGRSLTRARFADVRFRGQLFELKLPLGPADAPVPDASAIEAAFRAAYLKEYGFDLPDAVPELVTVRLVAQADGMAGARDPFHPAARSVAAAPPDQGTLLAADGTQQSVPFLDAAATPPGFRFAGPAVVVVQGATVWIDGPARAETGPDGSLHIILEGGQ</sequence>
<dbReference type="EMBL" id="SMAI01000017">
    <property type="protein sequence ID" value="TCT01706.1"/>
    <property type="molecule type" value="Genomic_DNA"/>
</dbReference>
<evidence type="ECO:0000259" key="1">
    <source>
        <dbReference type="Pfam" id="PF01968"/>
    </source>
</evidence>
<dbReference type="SUPFAM" id="SSF53067">
    <property type="entry name" value="Actin-like ATPase domain"/>
    <property type="match status" value="1"/>
</dbReference>
<dbReference type="RefSeq" id="WP_132034987.1">
    <property type="nucleotide sequence ID" value="NZ_SMAI01000017.1"/>
</dbReference>
<protein>
    <submittedName>
        <fullName evidence="3">N-methylhydantoinase A</fullName>
    </submittedName>
</protein>
<dbReference type="PANTHER" id="PTHR11365:SF23">
    <property type="entry name" value="HYPOTHETICAL 5-OXOPROLINASE (EUROFUNG)-RELATED"/>
    <property type="match status" value="1"/>
</dbReference>
<dbReference type="Pfam" id="PF05378">
    <property type="entry name" value="Hydant_A_N"/>
    <property type="match status" value="1"/>
</dbReference>
<organism evidence="3 4">
    <name type="scientific">Aquabacter spiritensis</name>
    <dbReference type="NCBI Taxonomy" id="933073"/>
    <lineage>
        <taxon>Bacteria</taxon>
        <taxon>Pseudomonadati</taxon>
        <taxon>Pseudomonadota</taxon>
        <taxon>Alphaproteobacteria</taxon>
        <taxon>Hyphomicrobiales</taxon>
        <taxon>Xanthobacteraceae</taxon>
        <taxon>Aquabacter</taxon>
    </lineage>
</organism>
<evidence type="ECO:0000259" key="2">
    <source>
        <dbReference type="Pfam" id="PF05378"/>
    </source>
</evidence>
<dbReference type="Gene3D" id="3.30.420.40">
    <property type="match status" value="1"/>
</dbReference>
<dbReference type="InterPro" id="IPR008040">
    <property type="entry name" value="Hydant_A_N"/>
</dbReference>
<dbReference type="Proteomes" id="UP000294664">
    <property type="component" value="Unassembled WGS sequence"/>
</dbReference>
<proteinExistence type="predicted"/>
<dbReference type="InterPro" id="IPR043129">
    <property type="entry name" value="ATPase_NBD"/>
</dbReference>
<dbReference type="PANTHER" id="PTHR11365">
    <property type="entry name" value="5-OXOPROLINASE RELATED"/>
    <property type="match status" value="1"/>
</dbReference>
<feature type="domain" description="Hydantoinase A/oxoprolinase" evidence="1">
    <location>
        <begin position="212"/>
        <end position="507"/>
    </location>
</feature>
<name>A0A4R3LPS8_9HYPH</name>
<dbReference type="InterPro" id="IPR045079">
    <property type="entry name" value="Oxoprolinase-like"/>
</dbReference>
<evidence type="ECO:0000313" key="4">
    <source>
        <dbReference type="Proteomes" id="UP000294664"/>
    </source>
</evidence>
<dbReference type="GO" id="GO:0005829">
    <property type="term" value="C:cytosol"/>
    <property type="evidence" value="ECO:0007669"/>
    <property type="project" value="TreeGrafter"/>
</dbReference>
<dbReference type="GO" id="GO:0017168">
    <property type="term" value="F:5-oxoprolinase (ATP-hydrolyzing) activity"/>
    <property type="evidence" value="ECO:0007669"/>
    <property type="project" value="TreeGrafter"/>
</dbReference>
<dbReference type="OrthoDB" id="9759608at2"/>
<dbReference type="GO" id="GO:0006749">
    <property type="term" value="P:glutathione metabolic process"/>
    <property type="evidence" value="ECO:0007669"/>
    <property type="project" value="TreeGrafter"/>
</dbReference>